<dbReference type="GO" id="GO:0008703">
    <property type="term" value="F:5-amino-6-(5-phosphoribosylamino)uracil reductase activity"/>
    <property type="evidence" value="ECO:0007669"/>
    <property type="project" value="InterPro"/>
</dbReference>
<protein>
    <submittedName>
        <fullName evidence="2">Dihydrofolate reductase</fullName>
    </submittedName>
</protein>
<dbReference type="Gene3D" id="3.40.430.10">
    <property type="entry name" value="Dihydrofolate Reductase, subunit A"/>
    <property type="match status" value="1"/>
</dbReference>
<dbReference type="InterPro" id="IPR050765">
    <property type="entry name" value="Riboflavin_Biosynth_HTPR"/>
</dbReference>
<organism evidence="2 3">
    <name type="scientific">Dyadobacter frigoris</name>
    <dbReference type="NCBI Taxonomy" id="2576211"/>
    <lineage>
        <taxon>Bacteria</taxon>
        <taxon>Pseudomonadati</taxon>
        <taxon>Bacteroidota</taxon>
        <taxon>Cytophagia</taxon>
        <taxon>Cytophagales</taxon>
        <taxon>Spirosomataceae</taxon>
        <taxon>Dyadobacter</taxon>
    </lineage>
</organism>
<evidence type="ECO:0000313" key="2">
    <source>
        <dbReference type="EMBL" id="TKT85076.1"/>
    </source>
</evidence>
<reference evidence="2 3" key="1">
    <citation type="submission" date="2019-05" db="EMBL/GenBank/DDBJ databases">
        <title>Dyadobacter AR-3-8 sp. nov., isolated from arctic soil.</title>
        <authorList>
            <person name="Chaudhary D.K."/>
        </authorList>
    </citation>
    <scope>NUCLEOTIDE SEQUENCE [LARGE SCALE GENOMIC DNA]</scope>
    <source>
        <strain evidence="2 3">AR-3-8</strain>
    </source>
</reference>
<evidence type="ECO:0000313" key="3">
    <source>
        <dbReference type="Proteomes" id="UP000304900"/>
    </source>
</evidence>
<dbReference type="Pfam" id="PF01872">
    <property type="entry name" value="RibD_C"/>
    <property type="match status" value="1"/>
</dbReference>
<name>A0A4U6CM15_9BACT</name>
<dbReference type="InterPro" id="IPR024072">
    <property type="entry name" value="DHFR-like_dom_sf"/>
</dbReference>
<dbReference type="AlphaFoldDB" id="A0A4U6CM15"/>
<evidence type="ECO:0000259" key="1">
    <source>
        <dbReference type="Pfam" id="PF01872"/>
    </source>
</evidence>
<dbReference type="RefSeq" id="WP_137344559.1">
    <property type="nucleotide sequence ID" value="NZ_BSQH01000039.1"/>
</dbReference>
<sequence length="188" mass="21109">MRKLKLQIQISVDGYVAGPNGEEDWVVRASDEKLWQLINELPDSSDTLLLGRKMAEAFIPHFEEFESDSPKITFAQKMVNIPKVIFTRTLDKPFGKNTSLAKGNLAKEIAKLKNQDGKDILVYGGAGFVSSLIAGGHIDEFFLFVNPVMINKGMRIFDLLDKRQKLSLISATPYECGVTVIRYKLNNE</sequence>
<dbReference type="OrthoDB" id="195113at2"/>
<keyword evidence="3" id="KW-1185">Reference proteome</keyword>
<dbReference type="GO" id="GO:0009231">
    <property type="term" value="P:riboflavin biosynthetic process"/>
    <property type="evidence" value="ECO:0007669"/>
    <property type="project" value="InterPro"/>
</dbReference>
<gene>
    <name evidence="2" type="ORF">FDK13_34465</name>
</gene>
<proteinExistence type="predicted"/>
<comment type="caution">
    <text evidence="2">The sequence shown here is derived from an EMBL/GenBank/DDBJ whole genome shotgun (WGS) entry which is preliminary data.</text>
</comment>
<dbReference type="EMBL" id="SZVO01000035">
    <property type="protein sequence ID" value="TKT85076.1"/>
    <property type="molecule type" value="Genomic_DNA"/>
</dbReference>
<dbReference type="InterPro" id="IPR002734">
    <property type="entry name" value="RibDG_C"/>
</dbReference>
<accession>A0A4U6CM15</accession>
<dbReference type="PANTHER" id="PTHR38011:SF11">
    <property type="entry name" value="2,5-DIAMINO-6-RIBOSYLAMINO-4(3H)-PYRIMIDINONE 5'-PHOSPHATE REDUCTASE"/>
    <property type="match status" value="1"/>
</dbReference>
<dbReference type="SUPFAM" id="SSF53597">
    <property type="entry name" value="Dihydrofolate reductase-like"/>
    <property type="match status" value="1"/>
</dbReference>
<dbReference type="Proteomes" id="UP000304900">
    <property type="component" value="Unassembled WGS sequence"/>
</dbReference>
<dbReference type="PANTHER" id="PTHR38011">
    <property type="entry name" value="DIHYDROFOLATE REDUCTASE FAMILY PROTEIN (AFU_ORTHOLOGUE AFUA_8G06820)"/>
    <property type="match status" value="1"/>
</dbReference>
<feature type="domain" description="Bacterial bifunctional deaminase-reductase C-terminal" evidence="1">
    <location>
        <begin position="3"/>
        <end position="179"/>
    </location>
</feature>